<dbReference type="Gene3D" id="2.40.110.10">
    <property type="entry name" value="Butyryl-CoA Dehydrogenase, subunit A, domain 2"/>
    <property type="match status" value="1"/>
</dbReference>
<dbReference type="EMBL" id="JAJITD010000001">
    <property type="protein sequence ID" value="MCC8391571.1"/>
    <property type="molecule type" value="Genomic_DNA"/>
</dbReference>
<reference evidence="2 3" key="1">
    <citation type="submission" date="2021-11" db="EMBL/GenBank/DDBJ databases">
        <authorList>
            <person name="Oh E.-T."/>
            <person name="Kim S.-B."/>
        </authorList>
    </citation>
    <scope>NUCLEOTIDE SEQUENCE [LARGE SCALE GENOMIC DNA]</scope>
    <source>
        <strain evidence="2 3">MMS20-SJTR3</strain>
    </source>
</reference>
<comment type="caution">
    <text evidence="2">The sequence shown here is derived from an EMBL/GenBank/DDBJ whole genome shotgun (WGS) entry which is preliminary data.</text>
</comment>
<keyword evidence="3" id="KW-1185">Reference proteome</keyword>
<dbReference type="RefSeq" id="WP_230507802.1">
    <property type="nucleotide sequence ID" value="NZ_JAJITD010000001.1"/>
</dbReference>
<name>A0ABS8JNV1_9BURK</name>
<feature type="region of interest" description="Disordered" evidence="1">
    <location>
        <begin position="406"/>
        <end position="432"/>
    </location>
</feature>
<evidence type="ECO:0000313" key="2">
    <source>
        <dbReference type="EMBL" id="MCC8391571.1"/>
    </source>
</evidence>
<dbReference type="SUPFAM" id="SSF56645">
    <property type="entry name" value="Acyl-CoA dehydrogenase NM domain-like"/>
    <property type="match status" value="1"/>
</dbReference>
<feature type="region of interest" description="Disordered" evidence="1">
    <location>
        <begin position="1"/>
        <end position="51"/>
    </location>
</feature>
<dbReference type="InterPro" id="IPR009100">
    <property type="entry name" value="AcylCoA_DH/oxidase_NM_dom_sf"/>
</dbReference>
<dbReference type="InterPro" id="IPR046373">
    <property type="entry name" value="Acyl-CoA_Oxase/DH_mid-dom_sf"/>
</dbReference>
<proteinExistence type="predicted"/>
<feature type="compositionally biased region" description="Low complexity" evidence="1">
    <location>
        <begin position="406"/>
        <end position="425"/>
    </location>
</feature>
<sequence length="432" mass="45597">MLDTRDPAPNFLAQPRQRSHEPQPGRVPRESHKPHEPRTSGRAATPSNSAKPLDEFLRDARFDPNDPHALGAMLASLIGCGYDRAPSMPLPGHGQTLARWRSLAAVAACDLGLVKLFEGHTDALAILAELDGPPAPEASRWAVWAAEAPQARVRATACEAAADQTGIPTIGGERANAARVTRVHTQLRLTGTKAWCSGAQSVTHALVTAWLDDEPILAAVDMAQPSITIDTSNWQAVGMQATASADVHFDASVATLLGAPHAYVRRPGFWHGGAGIAACWYGAAAQIGRSLRDACAQRADPLRLAQLGATDIALQAAAAVLRETAAWIDAHPRDDAQTAALRARLAVEQAADTVMHHATRALGAGPLCRDARFARALADLPVFLRQSHAQRDLAALGEQLVAAAGSPRDARAAQAAQPPGQVSSSTDSQWTI</sequence>
<gene>
    <name evidence="2" type="ORF">LJ656_03140</name>
</gene>
<accession>A0ABS8JNV1</accession>
<evidence type="ECO:0000256" key="1">
    <source>
        <dbReference type="SAM" id="MobiDB-lite"/>
    </source>
</evidence>
<organism evidence="2 3">
    <name type="scientific">Paraburkholderia sejongensis</name>
    <dbReference type="NCBI Taxonomy" id="2886946"/>
    <lineage>
        <taxon>Bacteria</taxon>
        <taxon>Pseudomonadati</taxon>
        <taxon>Pseudomonadota</taxon>
        <taxon>Betaproteobacteria</taxon>
        <taxon>Burkholderiales</taxon>
        <taxon>Burkholderiaceae</taxon>
        <taxon>Paraburkholderia</taxon>
    </lineage>
</organism>
<dbReference type="Proteomes" id="UP001431019">
    <property type="component" value="Unassembled WGS sequence"/>
</dbReference>
<protein>
    <submittedName>
        <fullName evidence="2">Acyl-CoA/acyl-ACP dehydrogenase</fullName>
    </submittedName>
</protein>
<feature type="compositionally biased region" description="Basic and acidic residues" evidence="1">
    <location>
        <begin position="18"/>
        <end position="39"/>
    </location>
</feature>
<evidence type="ECO:0000313" key="3">
    <source>
        <dbReference type="Proteomes" id="UP001431019"/>
    </source>
</evidence>